<proteinExistence type="predicted"/>
<keyword evidence="3" id="KW-1185">Reference proteome</keyword>
<dbReference type="Pfam" id="PF08757">
    <property type="entry name" value="CotH"/>
    <property type="match status" value="1"/>
</dbReference>
<dbReference type="Proteomes" id="UP000198943">
    <property type="component" value="Unassembled WGS sequence"/>
</dbReference>
<dbReference type="RefSeq" id="WP_093731146.1">
    <property type="nucleotide sequence ID" value="NZ_FMYW01000020.1"/>
</dbReference>
<organism evidence="2 3">
    <name type="scientific">Succiniclasticum ruminis</name>
    <dbReference type="NCBI Taxonomy" id="40841"/>
    <lineage>
        <taxon>Bacteria</taxon>
        <taxon>Bacillati</taxon>
        <taxon>Bacillota</taxon>
        <taxon>Negativicutes</taxon>
        <taxon>Acidaminococcales</taxon>
        <taxon>Acidaminococcaceae</taxon>
        <taxon>Succiniclasticum</taxon>
    </lineage>
</organism>
<dbReference type="OrthoDB" id="9806464at2"/>
<keyword evidence="1" id="KW-0732">Signal</keyword>
<feature type="chain" id="PRO_5039407024" evidence="1">
    <location>
        <begin position="23"/>
        <end position="570"/>
    </location>
</feature>
<evidence type="ECO:0000313" key="3">
    <source>
        <dbReference type="Proteomes" id="UP000198943"/>
    </source>
</evidence>
<evidence type="ECO:0000256" key="1">
    <source>
        <dbReference type="SAM" id="SignalP"/>
    </source>
</evidence>
<reference evidence="3" key="1">
    <citation type="submission" date="2016-10" db="EMBL/GenBank/DDBJ databases">
        <authorList>
            <person name="Varghese N."/>
            <person name="Submissions S."/>
        </authorList>
    </citation>
    <scope>NUCLEOTIDE SEQUENCE [LARGE SCALE GENOMIC DNA]</scope>
    <source>
        <strain evidence="3">DSM 11005</strain>
    </source>
</reference>
<evidence type="ECO:0000313" key="2">
    <source>
        <dbReference type="EMBL" id="SDC75434.1"/>
    </source>
</evidence>
<protein>
    <submittedName>
        <fullName evidence="2">Chitobiase/beta-hexosaminidase C-terminal domain-containing protein</fullName>
    </submittedName>
</protein>
<dbReference type="InterPro" id="IPR014867">
    <property type="entry name" value="Spore_coat_CotH_CotH2/3/7"/>
</dbReference>
<feature type="signal peptide" evidence="1">
    <location>
        <begin position="1"/>
        <end position="22"/>
    </location>
</feature>
<dbReference type="AlphaFoldDB" id="A0A1G6P741"/>
<dbReference type="EMBL" id="FMYW01000020">
    <property type="protein sequence ID" value="SDC75434.1"/>
    <property type="molecule type" value="Genomic_DNA"/>
</dbReference>
<gene>
    <name evidence="2" type="ORF">SAMN04487864_12017</name>
</gene>
<accession>A0A1G6P741</accession>
<dbReference type="PROSITE" id="PS51257">
    <property type="entry name" value="PROKAR_LIPOPROTEIN"/>
    <property type="match status" value="1"/>
</dbReference>
<name>A0A1G6P741_9FIRM</name>
<sequence>MWKLRLKKTLYILFAASLFLLAGCQSETNKQETKPQQVKTQILHKQDNGIAFSQESGVYHTPELKVRMKAPAGYTIAYTTNGTKPTAKDASGKAEVEVTLNGGMSGYLMDHKKLMLTPEFYNSVLYESNELPVGVVLNASLVDGKGAVVKEPRTMVYFLMQDKLADRFPNCTVISITTDPVNLLDHKTGIMAPGAIYDAWKQTDAGKKIIADQEWWKAETNSSQHGKKWERPCQLQLYTTGEKPAIELDAGLRIRGGMSRRQNQKSFTLYFRDTYGPKTLHFALFDKEEDYKRFGLRNGGDDSQYTKFKDVMLQDLAKGGKYTVLRNRPAVVFLNGEYWGPYALCEITTANMMKDRYGVDEKNLIVIKEAELDVGKKEDLRLYEEMKAFKDKDLTDPDIYRQFCDVVDVQSMADYFALQVYIGNADCEPDHNHIIWRTRDKFYNEGRWQYILHDLDYSAGHYDERSTSANTDHFAMIRKKFPLFAAALKNRNFYDMFLSSLKRIGSQNFNYDKVRDKMDYYDKMWGPLMPDFYKRFGDTANLRKRCMNSTLNFFQRRYDVIIPIVENWKP</sequence>